<gene>
    <name evidence="1" type="ORF">GGR89_002969</name>
</gene>
<dbReference type="AlphaFoldDB" id="A0A7X5Y073"/>
<evidence type="ECO:0000313" key="1">
    <source>
        <dbReference type="EMBL" id="NJB98636.1"/>
    </source>
</evidence>
<proteinExistence type="predicted"/>
<keyword evidence="2" id="KW-1185">Reference proteome</keyword>
<evidence type="ECO:0000313" key="2">
    <source>
        <dbReference type="Proteomes" id="UP000531251"/>
    </source>
</evidence>
<name>A0A7X5Y073_9SPHN</name>
<organism evidence="1 2">
    <name type="scientific">Sphingomonas trueperi</name>
    <dbReference type="NCBI Taxonomy" id="53317"/>
    <lineage>
        <taxon>Bacteria</taxon>
        <taxon>Pseudomonadati</taxon>
        <taxon>Pseudomonadota</taxon>
        <taxon>Alphaproteobacteria</taxon>
        <taxon>Sphingomonadales</taxon>
        <taxon>Sphingomonadaceae</taxon>
        <taxon>Sphingomonas</taxon>
    </lineage>
</organism>
<dbReference type="Proteomes" id="UP000531251">
    <property type="component" value="Unassembled WGS sequence"/>
</dbReference>
<sequence length="58" mass="6424">MLPDSNAAIHLIGFEIAPPWPEARVRAWGDSLHHCVSATTPFRTKLPFANRPRSAMKG</sequence>
<comment type="caution">
    <text evidence="1">The sequence shown here is derived from an EMBL/GenBank/DDBJ whole genome shotgun (WGS) entry which is preliminary data.</text>
</comment>
<dbReference type="EMBL" id="JAATJB010000009">
    <property type="protein sequence ID" value="NJB98636.1"/>
    <property type="molecule type" value="Genomic_DNA"/>
</dbReference>
<reference evidence="1 2" key="1">
    <citation type="submission" date="2020-03" db="EMBL/GenBank/DDBJ databases">
        <title>Genomic Encyclopedia of Type Strains, Phase IV (KMG-IV): sequencing the most valuable type-strain genomes for metagenomic binning, comparative biology and taxonomic classification.</title>
        <authorList>
            <person name="Goeker M."/>
        </authorList>
    </citation>
    <scope>NUCLEOTIDE SEQUENCE [LARGE SCALE GENOMIC DNA]</scope>
    <source>
        <strain evidence="1 2">DSM 7225</strain>
    </source>
</reference>
<protein>
    <submittedName>
        <fullName evidence="1">Uncharacterized protein</fullName>
    </submittedName>
</protein>
<accession>A0A7X5Y073</accession>